<gene>
    <name evidence="2" type="ORF">EB796_015733</name>
</gene>
<dbReference type="Proteomes" id="UP000593567">
    <property type="component" value="Unassembled WGS sequence"/>
</dbReference>
<proteinExistence type="predicted"/>
<reference evidence="2" key="1">
    <citation type="submission" date="2020-06" db="EMBL/GenBank/DDBJ databases">
        <title>Draft genome of Bugula neritina, a colonial animal packing powerful symbionts and potential medicines.</title>
        <authorList>
            <person name="Rayko M."/>
        </authorList>
    </citation>
    <scope>NUCLEOTIDE SEQUENCE [LARGE SCALE GENOMIC DNA]</scope>
    <source>
        <strain evidence="2">Kwan_BN1</strain>
    </source>
</reference>
<feature type="compositionally biased region" description="Low complexity" evidence="1">
    <location>
        <begin position="28"/>
        <end position="39"/>
    </location>
</feature>
<evidence type="ECO:0000256" key="1">
    <source>
        <dbReference type="SAM" id="MobiDB-lite"/>
    </source>
</evidence>
<dbReference type="AlphaFoldDB" id="A0A7J7JIR5"/>
<comment type="caution">
    <text evidence="2">The sequence shown here is derived from an EMBL/GenBank/DDBJ whole genome shotgun (WGS) entry which is preliminary data.</text>
</comment>
<dbReference type="EMBL" id="VXIV02002384">
    <property type="protein sequence ID" value="KAF6025957.1"/>
    <property type="molecule type" value="Genomic_DNA"/>
</dbReference>
<evidence type="ECO:0000313" key="3">
    <source>
        <dbReference type="Proteomes" id="UP000593567"/>
    </source>
</evidence>
<feature type="region of interest" description="Disordered" evidence="1">
    <location>
        <begin position="28"/>
        <end position="67"/>
    </location>
</feature>
<accession>A0A7J7JIR5</accession>
<name>A0A7J7JIR5_BUGNE</name>
<evidence type="ECO:0000313" key="2">
    <source>
        <dbReference type="EMBL" id="KAF6025957.1"/>
    </source>
</evidence>
<keyword evidence="3" id="KW-1185">Reference proteome</keyword>
<feature type="compositionally biased region" description="Basic and acidic residues" evidence="1">
    <location>
        <begin position="48"/>
        <end position="57"/>
    </location>
</feature>
<organism evidence="2 3">
    <name type="scientific">Bugula neritina</name>
    <name type="common">Brown bryozoan</name>
    <name type="synonym">Sertularia neritina</name>
    <dbReference type="NCBI Taxonomy" id="10212"/>
    <lineage>
        <taxon>Eukaryota</taxon>
        <taxon>Metazoa</taxon>
        <taxon>Spiralia</taxon>
        <taxon>Lophotrochozoa</taxon>
        <taxon>Bryozoa</taxon>
        <taxon>Gymnolaemata</taxon>
        <taxon>Cheilostomatida</taxon>
        <taxon>Flustrina</taxon>
        <taxon>Buguloidea</taxon>
        <taxon>Bugulidae</taxon>
        <taxon>Bugula</taxon>
    </lineage>
</organism>
<protein>
    <submittedName>
        <fullName evidence="2">Uncharacterized protein</fullName>
    </submittedName>
</protein>
<sequence>MPGSDQESSTNTDDLMISGIHRIEDISPLVSPSLTTSPTAAEQTQSKSKLDMNEGRDSGQGSQQQTYLQAPAMASRISALSKPHLTHQDLAPCHHRAVCASTTLTLHVKLSIWPIRVMRSWWRNLMRDTIFLSY</sequence>